<dbReference type="InterPro" id="IPR002110">
    <property type="entry name" value="Ankyrin_rpt"/>
</dbReference>
<dbReference type="PRINTS" id="PR01415">
    <property type="entry name" value="ANKYRIN"/>
</dbReference>
<dbReference type="Gene3D" id="1.25.40.20">
    <property type="entry name" value="Ankyrin repeat-containing domain"/>
    <property type="match status" value="3"/>
</dbReference>
<gene>
    <name evidence="4" type="ORF">P879_06066</name>
</gene>
<proteinExistence type="predicted"/>
<organism evidence="4 5">
    <name type="scientific">Paragonimus westermani</name>
    <dbReference type="NCBI Taxonomy" id="34504"/>
    <lineage>
        <taxon>Eukaryota</taxon>
        <taxon>Metazoa</taxon>
        <taxon>Spiralia</taxon>
        <taxon>Lophotrochozoa</taxon>
        <taxon>Platyhelminthes</taxon>
        <taxon>Trematoda</taxon>
        <taxon>Digenea</taxon>
        <taxon>Plagiorchiida</taxon>
        <taxon>Troglotremata</taxon>
        <taxon>Troglotrematidae</taxon>
        <taxon>Paragonimus</taxon>
    </lineage>
</organism>
<evidence type="ECO:0000256" key="2">
    <source>
        <dbReference type="ARBA" id="ARBA00023043"/>
    </source>
</evidence>
<dbReference type="OrthoDB" id="1661883at2759"/>
<keyword evidence="1" id="KW-0677">Repeat</keyword>
<dbReference type="EMBL" id="JTDF01006391">
    <property type="protein sequence ID" value="KAF8565633.1"/>
    <property type="molecule type" value="Genomic_DNA"/>
</dbReference>
<dbReference type="Proteomes" id="UP000699462">
    <property type="component" value="Unassembled WGS sequence"/>
</dbReference>
<dbReference type="InterPro" id="IPR036770">
    <property type="entry name" value="Ankyrin_rpt-contain_sf"/>
</dbReference>
<dbReference type="Pfam" id="PF00023">
    <property type="entry name" value="Ank"/>
    <property type="match status" value="1"/>
</dbReference>
<feature type="repeat" description="ANK" evidence="3">
    <location>
        <begin position="391"/>
        <end position="423"/>
    </location>
</feature>
<dbReference type="PANTHER" id="PTHR24123:SF124">
    <property type="entry name" value="TRANSIENT RECEPTOR POTENTIAL CATION CHANNEL SUBFAMILY A MEMBER 1"/>
    <property type="match status" value="1"/>
</dbReference>
<evidence type="ECO:0000256" key="3">
    <source>
        <dbReference type="PROSITE-ProRule" id="PRU00023"/>
    </source>
</evidence>
<dbReference type="Pfam" id="PF12796">
    <property type="entry name" value="Ank_2"/>
    <property type="match status" value="2"/>
</dbReference>
<comment type="caution">
    <text evidence="4">The sequence shown here is derived from an EMBL/GenBank/DDBJ whole genome shotgun (WGS) entry which is preliminary data.</text>
</comment>
<feature type="repeat" description="ANK" evidence="3">
    <location>
        <begin position="95"/>
        <end position="117"/>
    </location>
</feature>
<dbReference type="PROSITE" id="PS50088">
    <property type="entry name" value="ANK_REPEAT"/>
    <property type="match status" value="5"/>
</dbReference>
<feature type="repeat" description="ANK" evidence="3">
    <location>
        <begin position="133"/>
        <end position="165"/>
    </location>
</feature>
<evidence type="ECO:0000256" key="1">
    <source>
        <dbReference type="ARBA" id="ARBA00022737"/>
    </source>
</evidence>
<dbReference type="SUPFAM" id="SSF48403">
    <property type="entry name" value="Ankyrin repeat"/>
    <property type="match status" value="1"/>
</dbReference>
<dbReference type="PANTHER" id="PTHR24123">
    <property type="entry name" value="ANKYRIN REPEAT-CONTAINING"/>
    <property type="match status" value="1"/>
</dbReference>
<dbReference type="SMART" id="SM00248">
    <property type="entry name" value="ANK"/>
    <property type="match status" value="8"/>
</dbReference>
<dbReference type="InterPro" id="IPR051165">
    <property type="entry name" value="Multifunctional_ANK_Repeat"/>
</dbReference>
<evidence type="ECO:0000313" key="4">
    <source>
        <dbReference type="EMBL" id="KAF8565633.1"/>
    </source>
</evidence>
<reference evidence="4 5" key="1">
    <citation type="submission" date="2019-07" db="EMBL/GenBank/DDBJ databases">
        <title>Annotation for the trematode Paragonimus westermani.</title>
        <authorList>
            <person name="Choi Y.-J."/>
        </authorList>
    </citation>
    <scope>NUCLEOTIDE SEQUENCE [LARGE SCALE GENOMIC DNA]</scope>
    <source>
        <strain evidence="4">180907_Pwestermani</strain>
    </source>
</reference>
<sequence length="454" mass="49954">MTPTTTTVGSRLLVTSPSPKGTGLLARLTSKEKRTSSCSNLSITSCGSDFDPQLLINLTDCEGCSPLHMAVSSGNLELVKICLLQRADLLAKDLTGQIPLHFACARGDLDCVQLLTEFRPRLKPRMIREPNNDGRTPMHVAAMHNRIEVIEYLVSQGAELNPFDHKRLTPLLLACSKGAIKSCAQLMELGADLTACDEFGRNMLIMLLLSGAGKARELVPALIRSGKFSLLLNQPDKWGCTYMHVAARLGLLVAIQYGLSNQGSLLIRDSERSTPLHSAARFGRLNICAQMLQVDEGKRAQSLVDQLGRFPVHLAAQYGHNRVLELFQSKGCIQRRCREGNTTLHYAAMSGNPATCALILGINPSLLNETNHNGVSLATLLFFRKEVYFPFQSTALHFAAMYKNTEVIEYLLTAGAKILPDHNGTYFTTLSLQSKNYRASKVIAVHRRYVSRTV</sequence>
<protein>
    <submittedName>
        <fullName evidence="4">Uncharacterized protein</fullName>
    </submittedName>
</protein>
<keyword evidence="5" id="KW-1185">Reference proteome</keyword>
<name>A0A8T0DCT0_9TREM</name>
<accession>A0A8T0DCT0</accession>
<dbReference type="AlphaFoldDB" id="A0A8T0DCT0"/>
<dbReference type="PROSITE" id="PS50297">
    <property type="entry name" value="ANK_REP_REGION"/>
    <property type="match status" value="4"/>
</dbReference>
<evidence type="ECO:0000313" key="5">
    <source>
        <dbReference type="Proteomes" id="UP000699462"/>
    </source>
</evidence>
<feature type="repeat" description="ANK" evidence="3">
    <location>
        <begin position="62"/>
        <end position="94"/>
    </location>
</feature>
<keyword evidence="2 3" id="KW-0040">ANK repeat</keyword>
<feature type="repeat" description="ANK" evidence="3">
    <location>
        <begin position="166"/>
        <end position="198"/>
    </location>
</feature>